<evidence type="ECO:0000256" key="5">
    <source>
        <dbReference type="ARBA" id="ARBA00023136"/>
    </source>
</evidence>
<evidence type="ECO:0000313" key="10">
    <source>
        <dbReference type="Proteomes" id="UP000593601"/>
    </source>
</evidence>
<dbReference type="Gene3D" id="3.40.50.2300">
    <property type="match status" value="2"/>
</dbReference>
<feature type="domain" description="ABC transporter substrate-binding protein PnrA-like" evidence="8">
    <location>
        <begin position="51"/>
        <end position="335"/>
    </location>
</feature>
<reference evidence="9 10" key="1">
    <citation type="submission" date="2020-10" db="EMBL/GenBank/DDBJ databases">
        <title>Blautia liquoris sp.nov., isolated from the mud in a fermentation cellar used for the production of Chinese strong-flavoured liquor.</title>
        <authorList>
            <person name="Lu L."/>
        </authorList>
    </citation>
    <scope>NUCLEOTIDE SEQUENCE [LARGE SCALE GENOMIC DNA]</scope>
    <source>
        <strain evidence="9 10">LZLJ-3</strain>
    </source>
</reference>
<keyword evidence="3" id="KW-1003">Cell membrane</keyword>
<evidence type="ECO:0000256" key="6">
    <source>
        <dbReference type="ARBA" id="ARBA00023288"/>
    </source>
</evidence>
<feature type="signal peptide" evidence="7">
    <location>
        <begin position="1"/>
        <end position="20"/>
    </location>
</feature>
<dbReference type="PANTHER" id="PTHR34296:SF2">
    <property type="entry name" value="ABC TRANSPORTER GUANOSINE-BINDING PROTEIN NUPN"/>
    <property type="match status" value="1"/>
</dbReference>
<dbReference type="AlphaFoldDB" id="A0A7M2RI63"/>
<evidence type="ECO:0000313" key="9">
    <source>
        <dbReference type="EMBL" id="QOV19949.1"/>
    </source>
</evidence>
<evidence type="ECO:0000256" key="2">
    <source>
        <dbReference type="ARBA" id="ARBA00008610"/>
    </source>
</evidence>
<dbReference type="InterPro" id="IPR003760">
    <property type="entry name" value="PnrA-like"/>
</dbReference>
<dbReference type="PROSITE" id="PS51257">
    <property type="entry name" value="PROKAR_LIPOPROTEIN"/>
    <property type="match status" value="1"/>
</dbReference>
<feature type="chain" id="PRO_5039355500" evidence="7">
    <location>
        <begin position="21"/>
        <end position="348"/>
    </location>
</feature>
<dbReference type="InterPro" id="IPR028082">
    <property type="entry name" value="Peripla_BP_I"/>
</dbReference>
<evidence type="ECO:0000256" key="4">
    <source>
        <dbReference type="ARBA" id="ARBA00022729"/>
    </source>
</evidence>
<gene>
    <name evidence="9" type="ORF">INP51_03005</name>
</gene>
<organism evidence="9 10">
    <name type="scientific">Blautia liquoris</name>
    <dbReference type="NCBI Taxonomy" id="2779518"/>
    <lineage>
        <taxon>Bacteria</taxon>
        <taxon>Bacillati</taxon>
        <taxon>Bacillota</taxon>
        <taxon>Clostridia</taxon>
        <taxon>Lachnospirales</taxon>
        <taxon>Lachnospiraceae</taxon>
        <taxon>Blautia</taxon>
    </lineage>
</organism>
<dbReference type="PANTHER" id="PTHR34296">
    <property type="entry name" value="TRANSCRIPTIONAL ACTIVATOR PROTEIN MED"/>
    <property type="match status" value="1"/>
</dbReference>
<keyword evidence="6" id="KW-0449">Lipoprotein</keyword>
<dbReference type="RefSeq" id="WP_193736269.1">
    <property type="nucleotide sequence ID" value="NZ_CP063304.1"/>
</dbReference>
<keyword evidence="5" id="KW-0472">Membrane</keyword>
<comment type="subcellular location">
    <subcellularLocation>
        <location evidence="1">Cell membrane</location>
        <topology evidence="1">Lipid-anchor</topology>
    </subcellularLocation>
</comment>
<dbReference type="SUPFAM" id="SSF53822">
    <property type="entry name" value="Periplasmic binding protein-like I"/>
    <property type="match status" value="1"/>
</dbReference>
<sequence>MRKRRFLAIFMCTVMTLAMMTGCGGGADNSSSGSSGSSAKKKGEGDYSSMKIVLILPGSIDDQSWNASNNAGAETCNKELGTNIEVVESVPVEEFESTFTEYGEKGYDLVMSAGSQYDEACAAVAPQYPDTIYTVINGTACESDNMVPVFPKEYEGSYLAGIIAGYTTTNGKFATLGGESNAAMVKLMDTYEAMAIKTAEERGISGASSTRSFLNTWTDVSVGKSMTSQMIDNGADTVFCYSNEATSGSIQATAEKDAKFIGYAADKNSESDCVAASVNMNWPNIYPWIIKGVKSGELKGAQEVGVKEGVFEVIYTDQCSDECKKAVEKATDEISDGKIDMEQYFSKK</sequence>
<accession>A0A7M2RI63</accession>
<evidence type="ECO:0000256" key="7">
    <source>
        <dbReference type="SAM" id="SignalP"/>
    </source>
</evidence>
<dbReference type="EMBL" id="CP063304">
    <property type="protein sequence ID" value="QOV19949.1"/>
    <property type="molecule type" value="Genomic_DNA"/>
</dbReference>
<evidence type="ECO:0000259" key="8">
    <source>
        <dbReference type="Pfam" id="PF02608"/>
    </source>
</evidence>
<evidence type="ECO:0000256" key="1">
    <source>
        <dbReference type="ARBA" id="ARBA00004193"/>
    </source>
</evidence>
<name>A0A7M2RI63_9FIRM</name>
<dbReference type="GO" id="GO:0005886">
    <property type="term" value="C:plasma membrane"/>
    <property type="evidence" value="ECO:0007669"/>
    <property type="project" value="UniProtKB-SubCell"/>
</dbReference>
<keyword evidence="10" id="KW-1185">Reference proteome</keyword>
<dbReference type="KEGG" id="bliq:INP51_03005"/>
<dbReference type="InterPro" id="IPR050957">
    <property type="entry name" value="BMP_lipoprotein"/>
</dbReference>
<dbReference type="CDD" id="cd06304">
    <property type="entry name" value="PBP1_BmpA_Med_PnrA-like"/>
    <property type="match status" value="1"/>
</dbReference>
<protein>
    <submittedName>
        <fullName evidence="9">BMP family protein</fullName>
    </submittedName>
</protein>
<keyword evidence="4 7" id="KW-0732">Signal</keyword>
<dbReference type="Proteomes" id="UP000593601">
    <property type="component" value="Chromosome"/>
</dbReference>
<comment type="similarity">
    <text evidence="2">Belongs to the BMP lipoprotein family.</text>
</comment>
<dbReference type="Pfam" id="PF02608">
    <property type="entry name" value="Bmp"/>
    <property type="match status" value="1"/>
</dbReference>
<evidence type="ECO:0000256" key="3">
    <source>
        <dbReference type="ARBA" id="ARBA00022475"/>
    </source>
</evidence>
<proteinExistence type="inferred from homology"/>